<dbReference type="EMBL" id="JBHSAY010000010">
    <property type="protein sequence ID" value="MFC4133169.1"/>
    <property type="molecule type" value="Genomic_DNA"/>
</dbReference>
<evidence type="ECO:0000313" key="2">
    <source>
        <dbReference type="Proteomes" id="UP001595816"/>
    </source>
</evidence>
<dbReference type="Pfam" id="PF19463">
    <property type="entry name" value="DUF6000"/>
    <property type="match status" value="1"/>
</dbReference>
<accession>A0ABV8LTL2</accession>
<gene>
    <name evidence="1" type="ORF">ACFOZ4_21375</name>
</gene>
<comment type="caution">
    <text evidence="1">The sequence shown here is derived from an EMBL/GenBank/DDBJ whole genome shotgun (WGS) entry which is preliminary data.</text>
</comment>
<name>A0ABV8LTL2_9ACTN</name>
<reference evidence="2" key="1">
    <citation type="journal article" date="2019" name="Int. J. Syst. Evol. Microbiol.">
        <title>The Global Catalogue of Microorganisms (GCM) 10K type strain sequencing project: providing services to taxonomists for standard genome sequencing and annotation.</title>
        <authorList>
            <consortium name="The Broad Institute Genomics Platform"/>
            <consortium name="The Broad Institute Genome Sequencing Center for Infectious Disease"/>
            <person name="Wu L."/>
            <person name="Ma J."/>
        </authorList>
    </citation>
    <scope>NUCLEOTIDE SEQUENCE [LARGE SCALE GENOMIC DNA]</scope>
    <source>
        <strain evidence="2">CGMCC 4.7289</strain>
    </source>
</reference>
<dbReference type="InterPro" id="IPR046042">
    <property type="entry name" value="DUF6000"/>
</dbReference>
<keyword evidence="2" id="KW-1185">Reference proteome</keyword>
<dbReference type="Proteomes" id="UP001595816">
    <property type="component" value="Unassembled WGS sequence"/>
</dbReference>
<protein>
    <submittedName>
        <fullName evidence="1">DUF6000 family protein</fullName>
    </submittedName>
</protein>
<sequence>MINGEPDDVARYVTGGTRRYLDLLHGRFLSRPDDQRAEFVRALVHDSQTISDEHLALLLTGRLDLGGWQPRIVAAWLVGIGRRATFRRPIGELLLASDMTYAGQGYCVALAALGTEEDARILAEYLDRYLPQIERRYDQRWAMAALVHLDSVRGTHIADSYLTVDGPWQRWVNGLPNQPIEFEYLRSRIADACALQ</sequence>
<dbReference type="RefSeq" id="WP_253761022.1">
    <property type="nucleotide sequence ID" value="NZ_JAMZDZ010000001.1"/>
</dbReference>
<organism evidence="1 2">
    <name type="scientific">Hamadaea flava</name>
    <dbReference type="NCBI Taxonomy" id="1742688"/>
    <lineage>
        <taxon>Bacteria</taxon>
        <taxon>Bacillati</taxon>
        <taxon>Actinomycetota</taxon>
        <taxon>Actinomycetes</taxon>
        <taxon>Micromonosporales</taxon>
        <taxon>Micromonosporaceae</taxon>
        <taxon>Hamadaea</taxon>
    </lineage>
</organism>
<evidence type="ECO:0000313" key="1">
    <source>
        <dbReference type="EMBL" id="MFC4133169.1"/>
    </source>
</evidence>
<proteinExistence type="predicted"/>